<dbReference type="STRING" id="1121130.GCA_000519105_02207"/>
<feature type="chain" id="PRO_5036103714" evidence="1">
    <location>
        <begin position="21"/>
        <end position="317"/>
    </location>
</feature>
<evidence type="ECO:0000313" key="4">
    <source>
        <dbReference type="Proteomes" id="UP000283589"/>
    </source>
</evidence>
<dbReference type="Proteomes" id="UP000286038">
    <property type="component" value="Unassembled WGS sequence"/>
</dbReference>
<feature type="signal peptide" evidence="1">
    <location>
        <begin position="1"/>
        <end position="20"/>
    </location>
</feature>
<evidence type="ECO:0000256" key="1">
    <source>
        <dbReference type="SAM" id="SignalP"/>
    </source>
</evidence>
<keyword evidence="1" id="KW-0732">Signal</keyword>
<evidence type="ECO:0000313" key="5">
    <source>
        <dbReference type="Proteomes" id="UP000286038"/>
    </source>
</evidence>
<dbReference type="AlphaFoldDB" id="A0A412X1Z3"/>
<organism evidence="2 4">
    <name type="scientific">Butyricimonas virosa</name>
    <dbReference type="NCBI Taxonomy" id="544645"/>
    <lineage>
        <taxon>Bacteria</taxon>
        <taxon>Pseudomonadati</taxon>
        <taxon>Bacteroidota</taxon>
        <taxon>Bacteroidia</taxon>
        <taxon>Bacteroidales</taxon>
        <taxon>Odoribacteraceae</taxon>
        <taxon>Butyricimonas</taxon>
    </lineage>
</organism>
<gene>
    <name evidence="2" type="ORF">DWW18_08280</name>
    <name evidence="3" type="ORF">DWZ68_04600</name>
</gene>
<evidence type="ECO:0000313" key="3">
    <source>
        <dbReference type="EMBL" id="RHM46240.1"/>
    </source>
</evidence>
<dbReference type="RefSeq" id="WP_118259893.1">
    <property type="nucleotide sequence ID" value="NZ_CABJDM010000003.1"/>
</dbReference>
<dbReference type="EMBL" id="QRPV01000003">
    <property type="protein sequence ID" value="RHM46240.1"/>
    <property type="molecule type" value="Genomic_DNA"/>
</dbReference>
<name>A0A412X1Z3_9BACT</name>
<dbReference type="PROSITE" id="PS51257">
    <property type="entry name" value="PROKAR_LIPOPROTEIN"/>
    <property type="match status" value="1"/>
</dbReference>
<sequence length="317" mass="34233">MSNKLLLLLILGVVFFSACSDDDKDPNYDGTYKDSGLELSRDGMVLSGKSVALSGNTLTLGNVIPGEPALAIPVTITGSAVEGTSSNDFREVKVSGKIEGGKMNLTLAVKNKATDIEGTWAVGNLDAGIMATHFTFTTDKEKVKYGETEVAPENVIGFVNGIFGWMLPTFLRDITFTNDGNITASYNSDMNNPQYATSPKGMAFYNLVGGKLYISANITGIVEDIGRSTSDPLTEIMVVLEQGLPFEISKDTEKETMDVYMIRETLLPFMALLPMLGEVMPEEFQNYAGFITDLGPIIQEGKTAELGLVLTQKKTAE</sequence>
<dbReference type="Proteomes" id="UP000283589">
    <property type="component" value="Unassembled WGS sequence"/>
</dbReference>
<protein>
    <submittedName>
        <fullName evidence="2">DUF4925 domain-containing protein</fullName>
    </submittedName>
</protein>
<proteinExistence type="predicted"/>
<dbReference type="EMBL" id="QRZA01000008">
    <property type="protein sequence ID" value="RGV34303.1"/>
    <property type="molecule type" value="Genomic_DNA"/>
</dbReference>
<accession>A0A412X1Z3</accession>
<comment type="caution">
    <text evidence="2">The sequence shown here is derived from an EMBL/GenBank/DDBJ whole genome shotgun (WGS) entry which is preliminary data.</text>
</comment>
<reference evidence="4 5" key="1">
    <citation type="submission" date="2018-08" db="EMBL/GenBank/DDBJ databases">
        <title>A genome reference for cultivated species of the human gut microbiota.</title>
        <authorList>
            <person name="Zou Y."/>
            <person name="Xue W."/>
            <person name="Luo G."/>
        </authorList>
    </citation>
    <scope>NUCLEOTIDE SEQUENCE [LARGE SCALE GENOMIC DNA]</scope>
    <source>
        <strain evidence="2 4">AF14-49</strain>
        <strain evidence="3 5">AF34-33</strain>
    </source>
</reference>
<evidence type="ECO:0000313" key="2">
    <source>
        <dbReference type="EMBL" id="RGV34303.1"/>
    </source>
</evidence>